<name>A0ABP8GH00_9BURK</name>
<dbReference type="EMBL" id="BAABFO010000002">
    <property type="protein sequence ID" value="GAA4323826.1"/>
    <property type="molecule type" value="Genomic_DNA"/>
</dbReference>
<dbReference type="InterPro" id="IPR014746">
    <property type="entry name" value="Gln_synth/guanido_kin_cat_dom"/>
</dbReference>
<dbReference type="EC" id="6.3.2.2" evidence="4"/>
<dbReference type="NCBIfam" id="TIGR02050">
    <property type="entry name" value="gshA_cyan_rel"/>
    <property type="match status" value="1"/>
</dbReference>
<dbReference type="Pfam" id="PF04107">
    <property type="entry name" value="GCS2"/>
    <property type="match status" value="1"/>
</dbReference>
<comment type="catalytic activity">
    <reaction evidence="4">
        <text>L-cysteine + L-glutamate + ATP = gamma-L-glutamyl-L-cysteine + ADP + phosphate + H(+)</text>
        <dbReference type="Rhea" id="RHEA:13285"/>
        <dbReference type="ChEBI" id="CHEBI:15378"/>
        <dbReference type="ChEBI" id="CHEBI:29985"/>
        <dbReference type="ChEBI" id="CHEBI:30616"/>
        <dbReference type="ChEBI" id="CHEBI:35235"/>
        <dbReference type="ChEBI" id="CHEBI:43474"/>
        <dbReference type="ChEBI" id="CHEBI:58173"/>
        <dbReference type="ChEBI" id="CHEBI:456216"/>
        <dbReference type="EC" id="6.3.2.2"/>
    </reaction>
</comment>
<keyword evidence="6" id="KW-1185">Reference proteome</keyword>
<keyword evidence="3 4" id="KW-0067">ATP-binding</keyword>
<dbReference type="PANTHER" id="PTHR36510">
    <property type="entry name" value="GLUTAMATE--CYSTEINE LIGASE 2-RELATED"/>
    <property type="match status" value="1"/>
</dbReference>
<dbReference type="GO" id="GO:0016874">
    <property type="term" value="F:ligase activity"/>
    <property type="evidence" value="ECO:0007669"/>
    <property type="project" value="UniProtKB-KW"/>
</dbReference>
<dbReference type="Gene3D" id="3.30.590.20">
    <property type="match status" value="1"/>
</dbReference>
<sequence length="415" mass="46080">METIAFTPSAPHTLGIELELQILDPATHDLKGAADELLAQFVNHPMADRVKPEITQAMIELNSSVHTDPARLLEEMRAMRDALNDAADAVGVRIAGGGTHPFMRWQERAIYDSPRFLYLSEMYGYLARQFTVFGQHIHLGVGSGDGAIALTRKLSPYVPHFIALSASSPYFEGVDTLFSCSRLNALNSFPLCGHMPPEVADWYGFEAYLAQLQHSGLIESIKDLYWDVRPKPEFGTVELRVCDTPLTVEKACRLAAFAQALAVLMEGEAAPPDSAWLGYRTNRFQASRFGLHGNYVDPVCGRMRLVDHLRTVFDRVMPVALELGTAEPIGLLREEALQMGSDARWLRARFNHCREMAAVVESAAAVWRGESPAQVEVETPLPLPLARRRVRASSEPILAAEVFGPLIRRTIRPLH</sequence>
<organism evidence="5 6">
    <name type="scientific">Pigmentiphaga soli</name>
    <dbReference type="NCBI Taxonomy" id="1007095"/>
    <lineage>
        <taxon>Bacteria</taxon>
        <taxon>Pseudomonadati</taxon>
        <taxon>Pseudomonadota</taxon>
        <taxon>Betaproteobacteria</taxon>
        <taxon>Burkholderiales</taxon>
        <taxon>Alcaligenaceae</taxon>
        <taxon>Pigmentiphaga</taxon>
    </lineage>
</organism>
<evidence type="ECO:0000256" key="1">
    <source>
        <dbReference type="ARBA" id="ARBA00022598"/>
    </source>
</evidence>
<keyword evidence="1 4" id="KW-0436">Ligase</keyword>
<evidence type="ECO:0000256" key="3">
    <source>
        <dbReference type="ARBA" id="ARBA00022840"/>
    </source>
</evidence>
<dbReference type="HAMAP" id="MF_01609">
    <property type="entry name" value="Glu_cys_ligase_2"/>
    <property type="match status" value="1"/>
</dbReference>
<accession>A0ABP8GH00</accession>
<evidence type="ECO:0000313" key="6">
    <source>
        <dbReference type="Proteomes" id="UP001501671"/>
    </source>
</evidence>
<comment type="similarity">
    <text evidence="4">Belongs to the glutamate--cysteine ligase type 2 family. YbdK subfamily.</text>
</comment>
<keyword evidence="2 4" id="KW-0547">Nucleotide-binding</keyword>
<proteinExistence type="inferred from homology"/>
<evidence type="ECO:0000256" key="2">
    <source>
        <dbReference type="ARBA" id="ARBA00022741"/>
    </source>
</evidence>
<evidence type="ECO:0000256" key="4">
    <source>
        <dbReference type="HAMAP-Rule" id="MF_01609"/>
    </source>
</evidence>
<evidence type="ECO:0000313" key="5">
    <source>
        <dbReference type="EMBL" id="GAA4323826.1"/>
    </source>
</evidence>
<dbReference type="SUPFAM" id="SSF55931">
    <property type="entry name" value="Glutamine synthetase/guanido kinase"/>
    <property type="match status" value="1"/>
</dbReference>
<comment type="caution">
    <text evidence="5">The sequence shown here is derived from an EMBL/GenBank/DDBJ whole genome shotgun (WGS) entry which is preliminary data.</text>
</comment>
<reference evidence="6" key="1">
    <citation type="journal article" date="2019" name="Int. J. Syst. Evol. Microbiol.">
        <title>The Global Catalogue of Microorganisms (GCM) 10K type strain sequencing project: providing services to taxonomists for standard genome sequencing and annotation.</title>
        <authorList>
            <consortium name="The Broad Institute Genomics Platform"/>
            <consortium name="The Broad Institute Genome Sequencing Center for Infectious Disease"/>
            <person name="Wu L."/>
            <person name="Ma J."/>
        </authorList>
    </citation>
    <scope>NUCLEOTIDE SEQUENCE [LARGE SCALE GENOMIC DNA]</scope>
    <source>
        <strain evidence="6">JCM 17666</strain>
    </source>
</reference>
<comment type="function">
    <text evidence="4">ATP-dependent carboxylate-amine ligase which exhibits weak glutamate--cysteine ligase activity.</text>
</comment>
<dbReference type="InterPro" id="IPR050141">
    <property type="entry name" value="GCL_type2/YbdK_subfam"/>
</dbReference>
<dbReference type="PANTHER" id="PTHR36510:SF1">
    <property type="entry name" value="GLUTAMATE--CYSTEINE LIGASE 2-RELATED"/>
    <property type="match status" value="1"/>
</dbReference>
<dbReference type="RefSeq" id="WP_345245978.1">
    <property type="nucleotide sequence ID" value="NZ_BAABFO010000002.1"/>
</dbReference>
<gene>
    <name evidence="5" type="ORF">GCM10023144_04920</name>
</gene>
<dbReference type="InterPro" id="IPR006336">
    <property type="entry name" value="GCS2"/>
</dbReference>
<dbReference type="Proteomes" id="UP001501671">
    <property type="component" value="Unassembled WGS sequence"/>
</dbReference>
<protein>
    <recommendedName>
        <fullName evidence="4">Putative glutamate--cysteine ligase 2</fullName>
        <ecNumber evidence="4">6.3.2.2</ecNumber>
    </recommendedName>
    <alternativeName>
        <fullName evidence="4">Gamma-glutamylcysteine synthetase 2</fullName>
        <shortName evidence="4">GCS 2</shortName>
        <shortName evidence="4">Gamma-GCS 2</shortName>
    </alternativeName>
</protein>
<dbReference type="InterPro" id="IPR011793">
    <property type="entry name" value="YbdK"/>
</dbReference>
<dbReference type="NCBIfam" id="NF010040">
    <property type="entry name" value="PRK13516.1"/>
    <property type="match status" value="1"/>
</dbReference>